<gene>
    <name evidence="1" type="ORF">EDD18DRAFT_1115703</name>
</gene>
<protein>
    <submittedName>
        <fullName evidence="1">Uncharacterized protein</fullName>
    </submittedName>
</protein>
<dbReference type="EMBL" id="JAUEPU010000139">
    <property type="protein sequence ID" value="KAK0475978.1"/>
    <property type="molecule type" value="Genomic_DNA"/>
</dbReference>
<accession>A0AA39U7A5</accession>
<name>A0AA39U7A5_9AGAR</name>
<evidence type="ECO:0000313" key="2">
    <source>
        <dbReference type="Proteomes" id="UP001175228"/>
    </source>
</evidence>
<sequence>MYIGIQNCGFHKNDHLSLSRRACLTRLPKRNISIRLDNSEILPTFDGKDKEMVQLLVDNCERWYSLQISDYHLDIHNVLRKVYGRILNLTKLVLCRREPAGVAPMSVFEIAPKLRTAETHGSFGLVLAPGNPSLISYKDYPLGVLQSRFAVWPDGYRDVEEYIFRINGIFLQIVASRAKILEVNAIASVPGDIWSAKQVSIVESLLKEGMDISLNGVKPWDFQGA</sequence>
<dbReference type="Proteomes" id="UP001175228">
    <property type="component" value="Unassembled WGS sequence"/>
</dbReference>
<comment type="caution">
    <text evidence="1">The sequence shown here is derived from an EMBL/GenBank/DDBJ whole genome shotgun (WGS) entry which is preliminary data.</text>
</comment>
<proteinExistence type="predicted"/>
<dbReference type="AlphaFoldDB" id="A0AA39U7A5"/>
<evidence type="ECO:0000313" key="1">
    <source>
        <dbReference type="EMBL" id="KAK0475978.1"/>
    </source>
</evidence>
<keyword evidence="2" id="KW-1185">Reference proteome</keyword>
<reference evidence="1" key="1">
    <citation type="submission" date="2023-06" db="EMBL/GenBank/DDBJ databases">
        <authorList>
            <consortium name="Lawrence Berkeley National Laboratory"/>
            <person name="Ahrendt S."/>
            <person name="Sahu N."/>
            <person name="Indic B."/>
            <person name="Wong-Bajracharya J."/>
            <person name="Merenyi Z."/>
            <person name="Ke H.-M."/>
            <person name="Monk M."/>
            <person name="Kocsube S."/>
            <person name="Drula E."/>
            <person name="Lipzen A."/>
            <person name="Balint B."/>
            <person name="Henrissat B."/>
            <person name="Andreopoulos B."/>
            <person name="Martin F.M."/>
            <person name="Harder C.B."/>
            <person name="Rigling D."/>
            <person name="Ford K.L."/>
            <person name="Foster G.D."/>
            <person name="Pangilinan J."/>
            <person name="Papanicolaou A."/>
            <person name="Barry K."/>
            <person name="LaButti K."/>
            <person name="Viragh M."/>
            <person name="Koriabine M."/>
            <person name="Yan M."/>
            <person name="Riley R."/>
            <person name="Champramary S."/>
            <person name="Plett K.L."/>
            <person name="Tsai I.J."/>
            <person name="Slot J."/>
            <person name="Sipos G."/>
            <person name="Plett J."/>
            <person name="Nagy L.G."/>
            <person name="Grigoriev I.V."/>
        </authorList>
    </citation>
    <scope>NUCLEOTIDE SEQUENCE</scope>
    <source>
        <strain evidence="1">HWK02</strain>
    </source>
</reference>
<organism evidence="1 2">
    <name type="scientific">Armillaria luteobubalina</name>
    <dbReference type="NCBI Taxonomy" id="153913"/>
    <lineage>
        <taxon>Eukaryota</taxon>
        <taxon>Fungi</taxon>
        <taxon>Dikarya</taxon>
        <taxon>Basidiomycota</taxon>
        <taxon>Agaricomycotina</taxon>
        <taxon>Agaricomycetes</taxon>
        <taxon>Agaricomycetidae</taxon>
        <taxon>Agaricales</taxon>
        <taxon>Marasmiineae</taxon>
        <taxon>Physalacriaceae</taxon>
        <taxon>Armillaria</taxon>
    </lineage>
</organism>